<dbReference type="STRING" id="551995.SAMN05192574_103340"/>
<keyword evidence="2" id="KW-1185">Reference proteome</keyword>
<dbReference type="InterPro" id="IPR023381">
    <property type="entry name" value="YP001051499.1-like_dom_sf"/>
</dbReference>
<dbReference type="EMBL" id="FOCL01000003">
    <property type="protein sequence ID" value="SEN49608.1"/>
    <property type="molecule type" value="Genomic_DNA"/>
</dbReference>
<evidence type="ECO:0000313" key="1">
    <source>
        <dbReference type="EMBL" id="SEN49608.1"/>
    </source>
</evidence>
<sequence>MDDYVKVVRERVSDFSIRQTILFGALNCEKMLRGYKIFTELEVWGDYNFFLSLTEYVYSNILENNGKAYYELSKKELERNFPDLDNFQTAAASYAFDMCVAFDELLMLILDDSREHALNISRTVIDTVDMFIQQKENVTVTRYEDLPALEAMIDNDEFMKKRNRKANESFANY</sequence>
<reference evidence="2" key="1">
    <citation type="submission" date="2016-10" db="EMBL/GenBank/DDBJ databases">
        <authorList>
            <person name="Varghese N."/>
            <person name="Submissions S."/>
        </authorList>
    </citation>
    <scope>NUCLEOTIDE SEQUENCE [LARGE SCALE GENOMIC DNA]</scope>
    <source>
        <strain evidence="2">Gh-48</strain>
    </source>
</reference>
<dbReference type="Gene3D" id="1.20.1590.10">
    <property type="entry name" value="YP_001051499.1 domain like"/>
    <property type="match status" value="1"/>
</dbReference>
<dbReference type="OrthoDB" id="9204516at2"/>
<name>A0A1H8H2A4_9SPHI</name>
<evidence type="ECO:0000313" key="2">
    <source>
        <dbReference type="Proteomes" id="UP000198942"/>
    </source>
</evidence>
<dbReference type="InterPro" id="IPR007338">
    <property type="entry name" value="DUF416"/>
</dbReference>
<protein>
    <submittedName>
        <fullName evidence="1">Uncharacterized protein YjaG, DUF416 family</fullName>
    </submittedName>
</protein>
<proteinExistence type="predicted"/>
<dbReference type="Proteomes" id="UP000198942">
    <property type="component" value="Unassembled WGS sequence"/>
</dbReference>
<accession>A0A1H8H2A4</accession>
<gene>
    <name evidence="1" type="ORF">SAMN05192574_103340</name>
</gene>
<dbReference type="RefSeq" id="WP_091210672.1">
    <property type="nucleotide sequence ID" value="NZ_FOCL01000003.1"/>
</dbReference>
<dbReference type="Pfam" id="PF04222">
    <property type="entry name" value="DUF416"/>
    <property type="match status" value="1"/>
</dbReference>
<organism evidence="1 2">
    <name type="scientific">Mucilaginibacter gossypiicola</name>
    <dbReference type="NCBI Taxonomy" id="551995"/>
    <lineage>
        <taxon>Bacteria</taxon>
        <taxon>Pseudomonadati</taxon>
        <taxon>Bacteroidota</taxon>
        <taxon>Sphingobacteriia</taxon>
        <taxon>Sphingobacteriales</taxon>
        <taxon>Sphingobacteriaceae</taxon>
        <taxon>Mucilaginibacter</taxon>
    </lineage>
</organism>
<dbReference type="AlphaFoldDB" id="A0A1H8H2A4"/>